<evidence type="ECO:0000313" key="4">
    <source>
        <dbReference type="Proteomes" id="UP000184608"/>
    </source>
</evidence>
<dbReference type="CDD" id="cd12797">
    <property type="entry name" value="M23_peptidase"/>
    <property type="match status" value="1"/>
</dbReference>
<evidence type="ECO:0000259" key="2">
    <source>
        <dbReference type="Pfam" id="PF01551"/>
    </source>
</evidence>
<reference evidence="3 4" key="1">
    <citation type="submission" date="2016-11" db="EMBL/GenBank/DDBJ databases">
        <authorList>
            <person name="Jaros S."/>
            <person name="Januszkiewicz K."/>
            <person name="Wedrychowicz H."/>
        </authorList>
    </citation>
    <scope>NUCLEOTIDE SEQUENCE [LARGE SCALE GENOMIC DNA]</scope>
    <source>
        <strain evidence="3 4">CECT 7868</strain>
    </source>
</reference>
<dbReference type="Gene3D" id="2.70.70.10">
    <property type="entry name" value="Glucose Permease (Domain IIA)"/>
    <property type="match status" value="1"/>
</dbReference>
<proteinExistence type="predicted"/>
<dbReference type="PANTHER" id="PTHR21666">
    <property type="entry name" value="PEPTIDASE-RELATED"/>
    <property type="match status" value="1"/>
</dbReference>
<feature type="coiled-coil region" evidence="1">
    <location>
        <begin position="209"/>
        <end position="243"/>
    </location>
</feature>
<keyword evidence="3" id="KW-0378">Hydrolase</keyword>
<keyword evidence="1" id="KW-0175">Coiled coil</keyword>
<dbReference type="GO" id="GO:0004222">
    <property type="term" value="F:metalloendopeptidase activity"/>
    <property type="evidence" value="ECO:0007669"/>
    <property type="project" value="TreeGrafter"/>
</dbReference>
<feature type="domain" description="M23ase beta-sheet core" evidence="2">
    <location>
        <begin position="280"/>
        <end position="373"/>
    </location>
</feature>
<keyword evidence="4" id="KW-1185">Reference proteome</keyword>
<dbReference type="Gene3D" id="6.10.250.3150">
    <property type="match status" value="1"/>
</dbReference>
<evidence type="ECO:0000256" key="1">
    <source>
        <dbReference type="SAM" id="Coils"/>
    </source>
</evidence>
<sequence>MNQTVIDRTFINIPILFSLFCILLIAFPLTVFSAPQQELQGVKTEISRQRTSLDKQSKQLDKLQSTLKQQELSISSLEKQIATTKTLLSKSNQSLAKTEQKIRLIEQKKQKQENQLGQLLHTYYMLHKKNSAEYLFKDDPNDDRIRQYYQHLAKARIEIIEQLNKTTQQLYNHEKLGQQERDKIKSLLSQQTARHKKLQNTQSKRRTTLKKIKSNISSNKNYLAELQRNESRLKAEMAKATKRNIVPMKGLASRKGKLAWPLKGKLLHRFRTRQTGQVRWKGIVISASYGQSVKAVYPGTVVFSDYLRGYGLVVLIDHGKGDMTLYGFNQTLLKKEGDRVSAGERIALAGDTGGQPVPSLYFEIRRNSKAENPLSWLAK</sequence>
<dbReference type="InterPro" id="IPR011055">
    <property type="entry name" value="Dup_hybrid_motif"/>
</dbReference>
<dbReference type="SUPFAM" id="SSF51261">
    <property type="entry name" value="Duplicated hybrid motif"/>
    <property type="match status" value="1"/>
</dbReference>
<dbReference type="EMBL" id="FQXZ01000017">
    <property type="protein sequence ID" value="SHI15284.1"/>
    <property type="molecule type" value="Genomic_DNA"/>
</dbReference>
<dbReference type="AlphaFoldDB" id="A0A1M5YTZ0"/>
<dbReference type="Pfam" id="PF01551">
    <property type="entry name" value="Peptidase_M23"/>
    <property type="match status" value="1"/>
</dbReference>
<feature type="coiled-coil region" evidence="1">
    <location>
        <begin position="46"/>
        <end position="122"/>
    </location>
</feature>
<dbReference type="RefSeq" id="WP_073603676.1">
    <property type="nucleotide sequence ID" value="NZ_FQXZ01000017.1"/>
</dbReference>
<dbReference type="InterPro" id="IPR016047">
    <property type="entry name" value="M23ase_b-sheet_dom"/>
</dbReference>
<name>A0A1M5YTZ0_9VIBR</name>
<dbReference type="Proteomes" id="UP000184608">
    <property type="component" value="Unassembled WGS sequence"/>
</dbReference>
<dbReference type="FunFam" id="2.70.70.10:FF:000003">
    <property type="entry name" value="Murein hydrolase activator EnvC"/>
    <property type="match status" value="1"/>
</dbReference>
<gene>
    <name evidence="3" type="primary">envC</name>
    <name evidence="3" type="ORF">VA7868_01977</name>
</gene>
<organism evidence="3 4">
    <name type="scientific">Vibrio aerogenes CECT 7868</name>
    <dbReference type="NCBI Taxonomy" id="1216006"/>
    <lineage>
        <taxon>Bacteria</taxon>
        <taxon>Pseudomonadati</taxon>
        <taxon>Pseudomonadota</taxon>
        <taxon>Gammaproteobacteria</taxon>
        <taxon>Vibrionales</taxon>
        <taxon>Vibrionaceae</taxon>
        <taxon>Vibrio</taxon>
    </lineage>
</organism>
<dbReference type="InterPro" id="IPR050570">
    <property type="entry name" value="Cell_wall_metabolism_enzyme"/>
</dbReference>
<evidence type="ECO:0000313" key="3">
    <source>
        <dbReference type="EMBL" id="SHI15284.1"/>
    </source>
</evidence>
<dbReference type="STRING" id="1216006.VA7868_01977"/>
<protein>
    <submittedName>
        <fullName evidence="3">Murein hydrolase activator EnvC</fullName>
    </submittedName>
</protein>
<dbReference type="PANTHER" id="PTHR21666:SF270">
    <property type="entry name" value="MUREIN HYDROLASE ACTIVATOR ENVC"/>
    <property type="match status" value="1"/>
</dbReference>
<dbReference type="OrthoDB" id="9784703at2"/>
<accession>A0A1M5YTZ0</accession>